<dbReference type="SUPFAM" id="SSF75553">
    <property type="entry name" value="Smc hinge domain"/>
    <property type="match status" value="1"/>
</dbReference>
<dbReference type="InterPro" id="IPR036277">
    <property type="entry name" value="SMC_hinge_sf"/>
</dbReference>
<dbReference type="Gene3D" id="3.40.50.300">
    <property type="entry name" value="P-loop containing nucleotide triphosphate hydrolases"/>
    <property type="match status" value="2"/>
</dbReference>
<dbReference type="CDD" id="cd03278">
    <property type="entry name" value="ABC_SMC_barmotin"/>
    <property type="match status" value="1"/>
</dbReference>
<keyword evidence="3 6" id="KW-0067">ATP-binding</keyword>
<dbReference type="SUPFAM" id="SSF57997">
    <property type="entry name" value="Tropomyosin"/>
    <property type="match status" value="1"/>
</dbReference>
<dbReference type="PANTHER" id="PTHR43977">
    <property type="entry name" value="STRUCTURAL MAINTENANCE OF CHROMOSOMES PROTEIN 3"/>
    <property type="match status" value="1"/>
</dbReference>
<accession>A0ABX0JYT2</accession>
<evidence type="ECO:0000256" key="3">
    <source>
        <dbReference type="ARBA" id="ARBA00022840"/>
    </source>
</evidence>
<keyword evidence="5 6" id="KW-0238">DNA-binding</keyword>
<organism evidence="9 10">
    <name type="scientific">Acetobacter conturbans</name>
    <dbReference type="NCBI Taxonomy" id="1737472"/>
    <lineage>
        <taxon>Bacteria</taxon>
        <taxon>Pseudomonadati</taxon>
        <taxon>Pseudomonadota</taxon>
        <taxon>Alphaproteobacteria</taxon>
        <taxon>Acetobacterales</taxon>
        <taxon>Acetobacteraceae</taxon>
        <taxon>Acetobacter</taxon>
    </lineage>
</organism>
<dbReference type="RefSeq" id="WP_173569462.1">
    <property type="nucleotide sequence ID" value="NZ_WOSY01000004.1"/>
</dbReference>
<dbReference type="SUPFAM" id="SSF52540">
    <property type="entry name" value="P-loop containing nucleoside triphosphate hydrolases"/>
    <property type="match status" value="1"/>
</dbReference>
<dbReference type="PIRSF" id="PIRSF005719">
    <property type="entry name" value="SMC"/>
    <property type="match status" value="1"/>
</dbReference>
<keyword evidence="10" id="KW-1185">Reference proteome</keyword>
<comment type="domain">
    <text evidence="6">Contains large globular domains required for ATP hydrolysis at each terminus and a third globular domain forming a flexible hinge near the middle of the molecule. These domains are separated by coiled-coil structures.</text>
</comment>
<evidence type="ECO:0000256" key="1">
    <source>
        <dbReference type="ARBA" id="ARBA00022490"/>
    </source>
</evidence>
<proteinExistence type="inferred from homology"/>
<gene>
    <name evidence="6" type="primary">smc</name>
    <name evidence="9" type="ORF">GOB81_06035</name>
</gene>
<comment type="subcellular location">
    <subcellularLocation>
        <location evidence="6">Cytoplasm</location>
    </subcellularLocation>
</comment>
<feature type="binding site" evidence="6">
    <location>
        <begin position="34"/>
        <end position="41"/>
    </location>
    <ligand>
        <name>ATP</name>
        <dbReference type="ChEBI" id="CHEBI:30616"/>
    </ligand>
</feature>
<dbReference type="InterPro" id="IPR027417">
    <property type="entry name" value="P-loop_NTPase"/>
</dbReference>
<feature type="coiled-coil region" evidence="6">
    <location>
        <begin position="386"/>
        <end position="461"/>
    </location>
</feature>
<dbReference type="EMBL" id="WOSY01000004">
    <property type="protein sequence ID" value="NHN88185.1"/>
    <property type="molecule type" value="Genomic_DNA"/>
</dbReference>
<evidence type="ECO:0000256" key="5">
    <source>
        <dbReference type="ARBA" id="ARBA00023125"/>
    </source>
</evidence>
<dbReference type="Proteomes" id="UP000631653">
    <property type="component" value="Unassembled WGS sequence"/>
</dbReference>
<dbReference type="InterPro" id="IPR011890">
    <property type="entry name" value="SMC_prok"/>
</dbReference>
<feature type="domain" description="RecF/RecN/SMC N-terminal" evidence="8">
    <location>
        <begin position="6"/>
        <end position="1495"/>
    </location>
</feature>
<evidence type="ECO:0000313" key="10">
    <source>
        <dbReference type="Proteomes" id="UP000631653"/>
    </source>
</evidence>
<feature type="coiled-coil region" evidence="6">
    <location>
        <begin position="179"/>
        <end position="213"/>
    </location>
</feature>
<keyword evidence="2 6" id="KW-0547">Nucleotide-binding</keyword>
<evidence type="ECO:0000256" key="4">
    <source>
        <dbReference type="ARBA" id="ARBA00023054"/>
    </source>
</evidence>
<dbReference type="InterPro" id="IPR003395">
    <property type="entry name" value="RecF/RecN/SMC_N"/>
</dbReference>
<evidence type="ECO:0000259" key="8">
    <source>
        <dbReference type="Pfam" id="PF02463"/>
    </source>
</evidence>
<dbReference type="Pfam" id="PF02463">
    <property type="entry name" value="SMC_N"/>
    <property type="match status" value="1"/>
</dbReference>
<evidence type="ECO:0000256" key="6">
    <source>
        <dbReference type="HAMAP-Rule" id="MF_01894"/>
    </source>
</evidence>
<evidence type="ECO:0000313" key="9">
    <source>
        <dbReference type="EMBL" id="NHN88185.1"/>
    </source>
</evidence>
<comment type="caution">
    <text evidence="9">The sequence shown here is derived from an EMBL/GenBank/DDBJ whole genome shotgun (WGS) entry which is preliminary data.</text>
</comment>
<keyword evidence="4 6" id="KW-0175">Coiled coil</keyword>
<feature type="coiled-coil region" evidence="6">
    <location>
        <begin position="538"/>
        <end position="683"/>
    </location>
</feature>
<keyword evidence="1 6" id="KW-0963">Cytoplasm</keyword>
<comment type="similarity">
    <text evidence="6">Belongs to the SMC family.</text>
</comment>
<dbReference type="InterPro" id="IPR024704">
    <property type="entry name" value="SMC"/>
</dbReference>
<protein>
    <recommendedName>
        <fullName evidence="6">Chromosome partition protein Smc</fullName>
    </recommendedName>
</protein>
<evidence type="ECO:0000256" key="7">
    <source>
        <dbReference type="SAM" id="MobiDB-lite"/>
    </source>
</evidence>
<feature type="region of interest" description="Disordered" evidence="7">
    <location>
        <begin position="941"/>
        <end position="961"/>
    </location>
</feature>
<feature type="region of interest" description="Disordered" evidence="7">
    <location>
        <begin position="1217"/>
        <end position="1244"/>
    </location>
</feature>
<comment type="function">
    <text evidence="6">Required for chromosome condensation and partitioning.</text>
</comment>
<comment type="subunit">
    <text evidence="6">Homodimer.</text>
</comment>
<feature type="compositionally biased region" description="Basic and acidic residues" evidence="7">
    <location>
        <begin position="1224"/>
        <end position="1242"/>
    </location>
</feature>
<sequence length="1519" mass="162504">MSARFTQLRIAGFKSFADPVAVDILPGLTGIVGPNGCGKSNVVEALRWAMGETSARSLRGGEMDDLIFAGTTSRPARNLADVTLVLENAKGLGPGPFAEQDDLEVTRRAERGSGSDYRLNGKAIRGRDVQTLFADLASGARSSAMVSQGRVAMLVGARPEERRTILEEAAGITGLHARRHEAELKLRATEANLTRAEDLRTQLESRLEGLTGQSEQAAKYRELSTGLRDAEISLLALLHARARQQVERAKQAVYTARQALIAAEEAAETAVLSDYEADKALPAIRETAELARTALERQRIASEGVALEERRAAQAAEAVAERLQQAETDHAAAQSRFQDATASLSRLQEESAEIEAALGSLPTRQEEADTSTAQLQVALADAGEALERGMAEASAARNRAEQAQAALATARTRHEKLAQSQTALETELTVLRNRLPSNEALEAAENAVSDARATLAHCRETVEATSQKRSDAQLALSIARNAADTARSRHGEREKALAAATATLAGLKRDRDALLTRKEETERGLVPDERRAALAAALTAAETQRTEAAEALEAAESERAEAAAALVQARGRAQEDNAIRSAAAEAVRTAEAALRRAEQEAATFSRELEIAEKNAVPDAVLEQAQSDRAREEQRLHEAEAALANAEETATKTTADAKEQEAALGTLRAELTQLRAQIDGLAQALGADDEADGAKPAPVAEQLEIPDGLEIAVATVLSEGLDAPDAGTDSSAPRAWCALGPLASAPALPDGARDLSSLLTAVPEVLNRALGQAGLIESVADGEALVESLRPGQSLVTRDGAFWRWDGYRIAAGQPSAAAQRLAQRRVLRETQARLEELAADLPLAEQKTQAAFKAQADATEAVRAARTMRGTVEVALGKARTIEAETSRRHASARARLDAVHPQQERAAQALEAAKTSLAQARAAQNDLPDPEALRAAHETAKLRDQKATLAESTAREARRKADTALEAARRALQETETRHGNAESRLATILPELARLDAERIAAEETVTAAHVALGEAADPAAATASLKDAETTVTEAEKAATTARTALEAAEQEMRRVEGAHRSMQEQALEVRSHLSAMEPRLSALSEELAEAVTILANAEATATASALDGSQAQSLETVREKVTSLREEEQATRELRAALAAEATTLAGRETALKASLTEWTSRQSAAQEEVTAAEQRLATVSEEHRTVVALPAEAQQLRERTLSALAEAEEKFNAANAAREAGETRLREAQESRRRTEGELATARENLLRSEGKSEQARAILDQLLAETPDPPTAPVSDLTESAETSLRRKISRLAREREELGPVNLRADIEAQEAGQKIEVIRREHGEIEAAIARLRGSIGALNKEGRERLMAVFTQVDHHFQSLFARMFGGGRAHLGLVGSDDPLQAGLEIYAQPPGKKLATLSLLSGGEQALTALSLIFAVFRCNPAPICVLDEVDAPLDDANVGRFCALLGDMVNEAGTRFLVVTHHQLTMAHMDRLYGVTMQERGVSRVLSVDLERAAAMAGERKKEEAHA</sequence>
<evidence type="ECO:0000256" key="2">
    <source>
        <dbReference type="ARBA" id="ARBA00022741"/>
    </source>
</evidence>
<reference evidence="9 10" key="1">
    <citation type="journal article" date="2020" name="Int. J. Syst. Evol. Microbiol.">
        <title>Novel acetic acid bacteria from cider fermentations: Acetobacter conturbans sp. nov. and Acetobacter fallax sp. nov.</title>
        <authorList>
            <person name="Sombolestani A.S."/>
            <person name="Cleenwerck I."/>
            <person name="Cnockaert M."/>
            <person name="Borremans W."/>
            <person name="Wieme A.D."/>
            <person name="De Vuyst L."/>
            <person name="Vandamme P."/>
        </authorList>
    </citation>
    <scope>NUCLEOTIDE SEQUENCE [LARGE SCALE GENOMIC DNA]</scope>
    <source>
        <strain evidence="9 10">LMG 1627</strain>
    </source>
</reference>
<feature type="coiled-coil region" evidence="6">
    <location>
        <begin position="306"/>
        <end position="357"/>
    </location>
</feature>
<dbReference type="HAMAP" id="MF_01894">
    <property type="entry name" value="Smc_prok"/>
    <property type="match status" value="1"/>
</dbReference>
<name>A0ABX0JYT2_9PROT</name>